<dbReference type="SUPFAM" id="SSF48403">
    <property type="entry name" value="Ankyrin repeat"/>
    <property type="match status" value="1"/>
</dbReference>
<keyword evidence="1" id="KW-0677">Repeat</keyword>
<dbReference type="PANTHER" id="PTHR24180">
    <property type="entry name" value="CYCLIN-DEPENDENT KINASE INHIBITOR 2C-RELATED"/>
    <property type="match status" value="1"/>
</dbReference>
<dbReference type="InterPro" id="IPR051637">
    <property type="entry name" value="Ank_repeat_dom-contain_49"/>
</dbReference>
<protein>
    <recommendedName>
        <fullName evidence="3">Suppressor of fused-like domain-containing protein</fullName>
    </recommendedName>
</protein>
<dbReference type="PANTHER" id="PTHR24180:SF45">
    <property type="entry name" value="POLY [ADP-RIBOSE] POLYMERASE TANKYRASE"/>
    <property type="match status" value="1"/>
</dbReference>
<dbReference type="GeneID" id="93700404"/>
<dbReference type="Pfam" id="PF00023">
    <property type="entry name" value="Ank"/>
    <property type="match status" value="1"/>
</dbReference>
<dbReference type="InterPro" id="IPR002110">
    <property type="entry name" value="Ankyrin_rpt"/>
</dbReference>
<proteinExistence type="predicted"/>
<gene>
    <name evidence="4" type="ORF">BEH_17405</name>
</gene>
<dbReference type="InterPro" id="IPR020941">
    <property type="entry name" value="SUFU-like_domain"/>
</dbReference>
<evidence type="ECO:0000256" key="1">
    <source>
        <dbReference type="ARBA" id="ARBA00022737"/>
    </source>
</evidence>
<evidence type="ECO:0000313" key="5">
    <source>
        <dbReference type="Proteomes" id="UP000036202"/>
    </source>
</evidence>
<accession>A0A0H4KN08</accession>
<dbReference type="Gene3D" id="1.25.40.20">
    <property type="entry name" value="Ankyrin repeat-containing domain"/>
    <property type="match status" value="1"/>
</dbReference>
<dbReference type="EMBL" id="CP011974">
    <property type="protein sequence ID" value="AKO93694.1"/>
    <property type="molecule type" value="Genomic_DNA"/>
</dbReference>
<dbReference type="InterPro" id="IPR036770">
    <property type="entry name" value="Ankyrin_rpt-contain_sf"/>
</dbReference>
<dbReference type="KEGG" id="beo:BEH_17405"/>
<dbReference type="OrthoDB" id="9802764at2"/>
<keyword evidence="5" id="KW-1185">Reference proteome</keyword>
<dbReference type="AlphaFoldDB" id="A0A1X7D9G0"/>
<feature type="domain" description="Suppressor of fused-like" evidence="3">
    <location>
        <begin position="207"/>
        <end position="374"/>
    </location>
</feature>
<name>A0A1X7D9G0_9BACI</name>
<evidence type="ECO:0000259" key="3">
    <source>
        <dbReference type="Pfam" id="PF05076"/>
    </source>
</evidence>
<evidence type="ECO:0000313" key="4">
    <source>
        <dbReference type="EMBL" id="AKO93694.1"/>
    </source>
</evidence>
<organism evidence="4 5">
    <name type="scientific">Priestia filamentosa</name>
    <dbReference type="NCBI Taxonomy" id="1402861"/>
    <lineage>
        <taxon>Bacteria</taxon>
        <taxon>Bacillati</taxon>
        <taxon>Bacillota</taxon>
        <taxon>Bacilli</taxon>
        <taxon>Bacillales</taxon>
        <taxon>Bacillaceae</taxon>
        <taxon>Priestia</taxon>
    </lineage>
</organism>
<dbReference type="Pfam" id="PF12796">
    <property type="entry name" value="Ank_2"/>
    <property type="match status" value="1"/>
</dbReference>
<dbReference type="RefSeq" id="WP_046217742.1">
    <property type="nucleotide sequence ID" value="NZ_CP011974.1"/>
</dbReference>
<dbReference type="Proteomes" id="UP000036202">
    <property type="component" value="Chromosome"/>
</dbReference>
<reference evidence="5" key="2">
    <citation type="submission" date="2015-06" db="EMBL/GenBank/DDBJ databases">
        <title>Genome Sequence of Bacillus endophyticus and Analysis of its Companion Mechanism in the Ketogulonigenium vulgare-Bacillus strain Consortium.</title>
        <authorList>
            <person name="Jia N."/>
            <person name="Du J."/>
            <person name="Ding M.-Z."/>
            <person name="Gao F."/>
            <person name="Yuan Y.-J."/>
        </authorList>
    </citation>
    <scope>NUCLEOTIDE SEQUENCE [LARGE SCALE GENOMIC DNA]</scope>
    <source>
        <strain evidence="5">Hbe603</strain>
    </source>
</reference>
<reference evidence="4 5" key="1">
    <citation type="journal article" date="2015" name="PLoS ONE">
        <title>Genome Sequence of Bacillus endophyticus and Analysis of Its Companion Mechanism in the Ketogulonigenium vulgare-Bacillus Strain Consortium.</title>
        <authorList>
            <person name="Jia N."/>
            <person name="Du J."/>
            <person name="Ding M.Z."/>
            <person name="Gao F."/>
            <person name="Yuan Y.J."/>
        </authorList>
    </citation>
    <scope>NUCLEOTIDE SEQUENCE [LARGE SCALE GENOMIC DNA]</scope>
    <source>
        <strain evidence="4 5">Hbe603</strain>
    </source>
</reference>
<dbReference type="SMART" id="SM00248">
    <property type="entry name" value="ANK"/>
    <property type="match status" value="4"/>
</dbReference>
<dbReference type="Pfam" id="PF05076">
    <property type="entry name" value="SUFU"/>
    <property type="match status" value="1"/>
</dbReference>
<evidence type="ECO:0000256" key="2">
    <source>
        <dbReference type="ARBA" id="ARBA00023043"/>
    </source>
</evidence>
<dbReference type="PROSITE" id="PS50088">
    <property type="entry name" value="ANK_REPEAT"/>
    <property type="match status" value="3"/>
</dbReference>
<dbReference type="PATRIC" id="fig|135735.6.peg.3698"/>
<sequence>MDNKQVAKEIRSAIKKGDAEKVVELINSDTELLNMMTPFGTWLHVAASRGQLDIAKKLVELGSDINMVGGVYNGGALNVAASAGHIDIVEYLLSCGAHMDVSEPEKNPLFGAISNGHVDTARLLIESGIDTEVKYNGEFMKDMDALAFAKEQGQKEIVKLLEGQKDHSVNMPEIKGNYHDIILDHITKYFGPVKTTISEIVPGSRISVNVHVIPPSVDKGFLTLVTTGMSDEPMDYSKEENVFKYAELLLKLPPDWKIDKDYIGNQEYYWPLSWLKKVAHIPHVYEGWLEEEVILPNGEPPQPFASNTKLSCIMICRPSESGLDSVHTAQGKVHVYTLVPIYEEERDLALEKGHEYLLKKMHEKGISDVLDINRVNVGRE</sequence>
<keyword evidence="2" id="KW-0040">ANK repeat</keyword>
<accession>A0A1X7D9G0</accession>
<dbReference type="PROSITE" id="PS50297">
    <property type="entry name" value="ANK_REP_REGION"/>
    <property type="match status" value="2"/>
</dbReference>